<dbReference type="GO" id="GO:0020037">
    <property type="term" value="F:heme binding"/>
    <property type="evidence" value="ECO:0007669"/>
    <property type="project" value="InterPro"/>
</dbReference>
<evidence type="ECO:0000256" key="3">
    <source>
        <dbReference type="ARBA" id="ARBA00004406"/>
    </source>
</evidence>
<evidence type="ECO:0000256" key="21">
    <source>
        <dbReference type="SAM" id="Phobius"/>
    </source>
</evidence>
<keyword evidence="14 19" id="KW-0408">Iron</keyword>
<dbReference type="GO" id="GO:0016705">
    <property type="term" value="F:oxidoreductase activity, acting on paired donors, with incorporation or reduction of molecular oxygen"/>
    <property type="evidence" value="ECO:0007669"/>
    <property type="project" value="InterPro"/>
</dbReference>
<evidence type="ECO:0000256" key="6">
    <source>
        <dbReference type="ARBA" id="ARBA00022617"/>
    </source>
</evidence>
<dbReference type="Pfam" id="PF00067">
    <property type="entry name" value="p450"/>
    <property type="match status" value="1"/>
</dbReference>
<evidence type="ECO:0000256" key="8">
    <source>
        <dbReference type="ARBA" id="ARBA00022723"/>
    </source>
</evidence>
<comment type="subcellular location">
    <subcellularLocation>
        <location evidence="3">Endoplasmic reticulum membrane</location>
        <topology evidence="3">Peripheral membrane protein</topology>
    </subcellularLocation>
    <subcellularLocation>
        <location evidence="2">Microsome membrane</location>
        <topology evidence="2">Peripheral membrane protein</topology>
    </subcellularLocation>
</comment>
<dbReference type="InterPro" id="IPR002403">
    <property type="entry name" value="Cyt_P450_E_grp-IV"/>
</dbReference>
<dbReference type="PROSITE" id="PS00086">
    <property type="entry name" value="CYTOCHROME_P450"/>
    <property type="match status" value="1"/>
</dbReference>
<evidence type="ECO:0000256" key="14">
    <source>
        <dbReference type="ARBA" id="ARBA00023004"/>
    </source>
</evidence>
<evidence type="ECO:0000256" key="2">
    <source>
        <dbReference type="ARBA" id="ARBA00004174"/>
    </source>
</evidence>
<keyword evidence="8 19" id="KW-0479">Metal-binding</keyword>
<dbReference type="PANTHER" id="PTHR24302">
    <property type="entry name" value="CYTOCHROME P450 FAMILY 3"/>
    <property type="match status" value="1"/>
</dbReference>
<dbReference type="PRINTS" id="PR00385">
    <property type="entry name" value="P450"/>
</dbReference>
<evidence type="ECO:0000256" key="13">
    <source>
        <dbReference type="ARBA" id="ARBA00023002"/>
    </source>
</evidence>
<keyword evidence="22" id="KW-1185">Reference proteome</keyword>
<dbReference type="OrthoDB" id="2789670at2759"/>
<evidence type="ECO:0000256" key="18">
    <source>
        <dbReference type="ARBA" id="ARBA00033404"/>
    </source>
</evidence>
<keyword evidence="13 20" id="KW-0560">Oxidoreductase</keyword>
<reference evidence="23" key="1">
    <citation type="submission" date="2025-08" db="UniProtKB">
        <authorList>
            <consortium name="RefSeq"/>
        </authorList>
    </citation>
    <scope>IDENTIFICATION</scope>
</reference>
<evidence type="ECO:0000256" key="5">
    <source>
        <dbReference type="ARBA" id="ARBA00013084"/>
    </source>
</evidence>
<accession>A0A8B7YPN8</accession>
<evidence type="ECO:0000256" key="20">
    <source>
        <dbReference type="RuleBase" id="RU000461"/>
    </source>
</evidence>
<evidence type="ECO:0000256" key="4">
    <source>
        <dbReference type="ARBA" id="ARBA00010617"/>
    </source>
</evidence>
<evidence type="ECO:0000313" key="22">
    <source>
        <dbReference type="Proteomes" id="UP000694845"/>
    </source>
</evidence>
<dbReference type="InterPro" id="IPR017972">
    <property type="entry name" value="Cyt_P450_CS"/>
</dbReference>
<dbReference type="GO" id="GO:0005506">
    <property type="term" value="F:iron ion binding"/>
    <property type="evidence" value="ECO:0007669"/>
    <property type="project" value="InterPro"/>
</dbReference>
<evidence type="ECO:0000256" key="19">
    <source>
        <dbReference type="PIRSR" id="PIRSR602403-1"/>
    </source>
</evidence>
<keyword evidence="17" id="KW-0456">Lyase</keyword>
<dbReference type="Gene3D" id="1.10.630.10">
    <property type="entry name" value="Cytochrome P450"/>
    <property type="match status" value="1"/>
</dbReference>
<dbReference type="GO" id="GO:0006631">
    <property type="term" value="P:fatty acid metabolic process"/>
    <property type="evidence" value="ECO:0007669"/>
    <property type="project" value="UniProtKB-KW"/>
</dbReference>
<comment type="similarity">
    <text evidence="4 20">Belongs to the cytochrome P450 family.</text>
</comment>
<dbReference type="InterPro" id="IPR036396">
    <property type="entry name" value="Cyt_P450_sf"/>
</dbReference>
<dbReference type="KEGG" id="aplc:110981402"/>
<keyword evidence="9" id="KW-0256">Endoplasmic reticulum</keyword>
<dbReference type="GO" id="GO:0008395">
    <property type="term" value="F:steroid hydroxylase activity"/>
    <property type="evidence" value="ECO:0007669"/>
    <property type="project" value="TreeGrafter"/>
</dbReference>
<feature type="binding site" description="axial binding residue" evidence="19">
    <location>
        <position position="470"/>
    </location>
    <ligand>
        <name>heme</name>
        <dbReference type="ChEBI" id="CHEBI:30413"/>
    </ligand>
    <ligandPart>
        <name>Fe</name>
        <dbReference type="ChEBI" id="CHEBI:18248"/>
    </ligandPart>
</feature>
<dbReference type="FunFam" id="1.10.630.10:FF:000042">
    <property type="entry name" value="Cytochrome P450"/>
    <property type="match status" value="1"/>
</dbReference>
<dbReference type="PANTHER" id="PTHR24302:SF47">
    <property type="entry name" value="CYTOCHROME P450"/>
    <property type="match status" value="1"/>
</dbReference>
<keyword evidence="12 21" id="KW-1133">Transmembrane helix</keyword>
<keyword evidence="20" id="KW-0503">Monooxygenase</keyword>
<sequence length="525" mass="59348">MEEDISTLPSSGFGISWWYCIGTAAALLVGYNVWYYTQFIRSGIPGPLPIPFYANIKRSKEAFYICEQKWVAKYGKVMGFFSVGGPTLLIADVKMIKQLLVKNFSSFLNRGASQFVQSDRLRKMLIGLRGDQWRSTRHTILPMFTASKIKLMAHTLNECTEAVILQKLRESTKDGQTVEIKELYGAFSICCIGVAGFGLQLHSHSEDDESLTLAAFEKNAKDFFSRLKSTKWLLIEILQKYIPYAIIRYFDIGLVSQESENFFFDMSADLFKKRKEGRMQGDSVDFMQPMVNAHKDEDEEGWCQSSPMEMGMKKVKLSIDEVVAQCVMFLIAGYETTAACLIFASYLLACHPDVQEKLASEVRATIGGSGSHKVTFELISKMPYLDKVVIEALRLYPPIARVTRECTKDTSLQGMRIRKGTRFIVPIWTIHRDPELWPDPLTFNPDRFSAQNNCLNMDAFLSFGDGPRSCLGNRFALAEIKIALARILAEFKMQMAEDTPQTLELGKGVFLSPRHSVPLKFVPLA</sequence>
<gene>
    <name evidence="23" type="primary">LOC110981402</name>
</gene>
<dbReference type="CDD" id="cd11055">
    <property type="entry name" value="CYP3A-like"/>
    <property type="match status" value="1"/>
</dbReference>
<dbReference type="EC" id="4.2.1.152" evidence="5"/>
<comment type="cofactor">
    <cofactor evidence="19">
        <name>heme</name>
        <dbReference type="ChEBI" id="CHEBI:30413"/>
    </cofactor>
</comment>
<keyword evidence="7 21" id="KW-0812">Transmembrane</keyword>
<name>A0A8B7YPN8_ACAPL</name>
<dbReference type="GO" id="GO:0005789">
    <property type="term" value="C:endoplasmic reticulum membrane"/>
    <property type="evidence" value="ECO:0007669"/>
    <property type="project" value="UniProtKB-SubCell"/>
</dbReference>
<comment type="catalytic activity">
    <reaction evidence="1">
        <text>(15S)-hydroperoxy-(5Z,8Z,11Z,13E)-eicosatetraenoate = 15-oxo-(5Z,8Z,11Z,13E)-eicosatetraenoate + H2O</text>
        <dbReference type="Rhea" id="RHEA:48636"/>
        <dbReference type="ChEBI" id="CHEBI:15377"/>
        <dbReference type="ChEBI" id="CHEBI:57410"/>
        <dbReference type="ChEBI" id="CHEBI:57446"/>
    </reaction>
    <physiologicalReaction direction="left-to-right" evidence="1">
        <dbReference type="Rhea" id="RHEA:48637"/>
    </physiologicalReaction>
</comment>
<evidence type="ECO:0000256" key="16">
    <source>
        <dbReference type="ARBA" id="ARBA00023136"/>
    </source>
</evidence>
<evidence type="ECO:0000256" key="7">
    <source>
        <dbReference type="ARBA" id="ARBA00022692"/>
    </source>
</evidence>
<keyword evidence="6 19" id="KW-0349">Heme</keyword>
<feature type="transmembrane region" description="Helical" evidence="21">
    <location>
        <begin position="15"/>
        <end position="34"/>
    </location>
</feature>
<dbReference type="PRINTS" id="PR00465">
    <property type="entry name" value="EP450IV"/>
</dbReference>
<organism evidence="22 23">
    <name type="scientific">Acanthaster planci</name>
    <name type="common">Crown-of-thorns starfish</name>
    <dbReference type="NCBI Taxonomy" id="133434"/>
    <lineage>
        <taxon>Eukaryota</taxon>
        <taxon>Metazoa</taxon>
        <taxon>Echinodermata</taxon>
        <taxon>Eleutherozoa</taxon>
        <taxon>Asterozoa</taxon>
        <taxon>Asteroidea</taxon>
        <taxon>Valvatacea</taxon>
        <taxon>Valvatida</taxon>
        <taxon>Acanthasteridae</taxon>
        <taxon>Acanthaster</taxon>
    </lineage>
</organism>
<dbReference type="OMA" id="FYICEQK"/>
<evidence type="ECO:0000256" key="11">
    <source>
        <dbReference type="ARBA" id="ARBA00022848"/>
    </source>
</evidence>
<evidence type="ECO:0000256" key="17">
    <source>
        <dbReference type="ARBA" id="ARBA00023239"/>
    </source>
</evidence>
<dbReference type="GeneID" id="110981402"/>
<proteinExistence type="inferred from homology"/>
<dbReference type="SUPFAM" id="SSF48264">
    <property type="entry name" value="Cytochrome P450"/>
    <property type="match status" value="1"/>
</dbReference>
<dbReference type="InterPro" id="IPR001128">
    <property type="entry name" value="Cyt_P450"/>
</dbReference>
<dbReference type="AlphaFoldDB" id="A0A8B7YPN8"/>
<evidence type="ECO:0000256" key="15">
    <source>
        <dbReference type="ARBA" id="ARBA00023098"/>
    </source>
</evidence>
<keyword evidence="16 21" id="KW-0472">Membrane</keyword>
<dbReference type="RefSeq" id="XP_022094637.1">
    <property type="nucleotide sequence ID" value="XM_022238945.1"/>
</dbReference>
<evidence type="ECO:0000313" key="23">
    <source>
        <dbReference type="RefSeq" id="XP_022094637.1"/>
    </source>
</evidence>
<keyword evidence="11" id="KW-0492">Microsome</keyword>
<evidence type="ECO:0000256" key="9">
    <source>
        <dbReference type="ARBA" id="ARBA00022824"/>
    </source>
</evidence>
<keyword evidence="10" id="KW-0276">Fatty acid metabolism</keyword>
<dbReference type="GO" id="GO:0106256">
    <property type="term" value="F:hydroperoxy icosatetraenoate dehydratase activity"/>
    <property type="evidence" value="ECO:0007669"/>
    <property type="project" value="UniProtKB-EC"/>
</dbReference>
<dbReference type="InterPro" id="IPR050705">
    <property type="entry name" value="Cytochrome_P450_3A"/>
</dbReference>
<evidence type="ECO:0000256" key="12">
    <source>
        <dbReference type="ARBA" id="ARBA00022989"/>
    </source>
</evidence>
<dbReference type="Proteomes" id="UP000694845">
    <property type="component" value="Unplaced"/>
</dbReference>
<keyword evidence="15" id="KW-0443">Lipid metabolism</keyword>
<evidence type="ECO:0000256" key="1">
    <source>
        <dbReference type="ARBA" id="ARBA00001143"/>
    </source>
</evidence>
<evidence type="ECO:0000256" key="10">
    <source>
        <dbReference type="ARBA" id="ARBA00022832"/>
    </source>
</evidence>
<protein>
    <recommendedName>
        <fullName evidence="5">hydroperoxy icosatetraenoate dehydratase</fullName>
        <ecNumber evidence="5">4.2.1.152</ecNumber>
    </recommendedName>
    <alternativeName>
        <fullName evidence="18">Hydroperoxy icosatetraenoate dehydratase</fullName>
    </alternativeName>
</protein>